<keyword evidence="2" id="KW-0472">Membrane</keyword>
<comment type="caution">
    <text evidence="4">The sequence shown here is derived from an EMBL/GenBank/DDBJ whole genome shotgun (WGS) entry which is preliminary data.</text>
</comment>
<accession>A0ABV3S8M5</accession>
<feature type="region of interest" description="Disordered" evidence="1">
    <location>
        <begin position="1"/>
        <end position="22"/>
    </location>
</feature>
<evidence type="ECO:0000256" key="2">
    <source>
        <dbReference type="SAM" id="Phobius"/>
    </source>
</evidence>
<protein>
    <submittedName>
        <fullName evidence="4">RodZ domain-containing protein</fullName>
    </submittedName>
</protein>
<dbReference type="PANTHER" id="PTHR34475:SF1">
    <property type="entry name" value="CYTOSKELETON PROTEIN RODZ"/>
    <property type="match status" value="1"/>
</dbReference>
<evidence type="ECO:0000259" key="3">
    <source>
        <dbReference type="PROSITE" id="PS50943"/>
    </source>
</evidence>
<feature type="region of interest" description="Disordered" evidence="1">
    <location>
        <begin position="160"/>
        <end position="279"/>
    </location>
</feature>
<reference evidence="4 5" key="1">
    <citation type="submission" date="2024-02" db="EMBL/GenBank/DDBJ databases">
        <title>New especies of Spiribacter isolated from saline water.</title>
        <authorList>
            <person name="Leon M.J."/>
            <person name="De La Haba R."/>
            <person name="Sanchez-Porro C."/>
            <person name="Ventosa A."/>
        </authorList>
    </citation>
    <scope>NUCLEOTIDE SEQUENCE [LARGE SCALE GENOMIC DNA]</scope>
    <source>
        <strain evidence="5">ag22IC4-227</strain>
    </source>
</reference>
<feature type="compositionally biased region" description="Polar residues" evidence="1">
    <location>
        <begin position="179"/>
        <end position="190"/>
    </location>
</feature>
<feature type="transmembrane region" description="Helical" evidence="2">
    <location>
        <begin position="122"/>
        <end position="144"/>
    </location>
</feature>
<dbReference type="EMBL" id="JBAKFJ010000001">
    <property type="protein sequence ID" value="MEX0386493.1"/>
    <property type="molecule type" value="Genomic_DNA"/>
</dbReference>
<dbReference type="InterPro" id="IPR001387">
    <property type="entry name" value="Cro/C1-type_HTH"/>
</dbReference>
<dbReference type="Pfam" id="PF13413">
    <property type="entry name" value="HTH_25"/>
    <property type="match status" value="1"/>
</dbReference>
<dbReference type="PANTHER" id="PTHR34475">
    <property type="match status" value="1"/>
</dbReference>
<dbReference type="RefSeq" id="WP_367966964.1">
    <property type="nucleotide sequence ID" value="NZ_JBAKFI010000001.1"/>
</dbReference>
<dbReference type="Pfam" id="PF13464">
    <property type="entry name" value="RodZ_C"/>
    <property type="match status" value="1"/>
</dbReference>
<feature type="compositionally biased region" description="Polar residues" evidence="1">
    <location>
        <begin position="245"/>
        <end position="256"/>
    </location>
</feature>
<keyword evidence="5" id="KW-1185">Reference proteome</keyword>
<dbReference type="SMART" id="SM00530">
    <property type="entry name" value="HTH_XRE"/>
    <property type="match status" value="1"/>
</dbReference>
<feature type="compositionally biased region" description="Low complexity" evidence="1">
    <location>
        <begin position="260"/>
        <end position="279"/>
    </location>
</feature>
<feature type="compositionally biased region" description="Polar residues" evidence="1">
    <location>
        <begin position="1"/>
        <end position="14"/>
    </location>
</feature>
<name>A0ABV3S8M5_9GAMM</name>
<evidence type="ECO:0000256" key="1">
    <source>
        <dbReference type="SAM" id="MobiDB-lite"/>
    </source>
</evidence>
<dbReference type="CDD" id="cd00093">
    <property type="entry name" value="HTH_XRE"/>
    <property type="match status" value="1"/>
</dbReference>
<evidence type="ECO:0000313" key="4">
    <source>
        <dbReference type="EMBL" id="MEX0386493.1"/>
    </source>
</evidence>
<keyword evidence="2" id="KW-1133">Transmembrane helix</keyword>
<feature type="domain" description="HTH cro/C1-type" evidence="3">
    <location>
        <begin position="24"/>
        <end position="53"/>
    </location>
</feature>
<evidence type="ECO:0000313" key="5">
    <source>
        <dbReference type="Proteomes" id="UP001556653"/>
    </source>
</evidence>
<dbReference type="InterPro" id="IPR025194">
    <property type="entry name" value="RodZ-like_C"/>
</dbReference>
<dbReference type="PROSITE" id="PS50943">
    <property type="entry name" value="HTH_CROC1"/>
    <property type="match status" value="1"/>
</dbReference>
<dbReference type="InterPro" id="IPR010982">
    <property type="entry name" value="Lambda_DNA-bd_dom_sf"/>
</dbReference>
<dbReference type="Proteomes" id="UP001556653">
    <property type="component" value="Unassembled WGS sequence"/>
</dbReference>
<proteinExistence type="predicted"/>
<sequence length="361" mass="37886">MTEQQRSGDTSNAGRQLAGPGRLVRDARLRRDMTVDQVAEALHLDRRTVEQLEADDFDALPPLTFVRGYLRAYCHLLELDPEPVIGRLADVGVTDTESPLRPHAGAQAGNARTPRPVGRGPGILGLALGLALLIAGVVAAGWWLSRAEISIPFMEAADPSTEATGSAESIEPVPDDRVSQNASSSDTAVTQAPADVSARETGASEPTAEAMDTSPEPANNVVAAPETEPAPSMEETTDSGGAVDTSGTTAGVSGNEATMDPSVATPAAPDAPAATVDAPPAEPDELVFRFSGDSWMEVTDDRGERLLFGMAEPGEERLTGRAPFDIVIGNTRNVTLEYGDREVDLDQYARGNVARFTLGGS</sequence>
<keyword evidence="2" id="KW-0812">Transmembrane</keyword>
<dbReference type="SUPFAM" id="SSF47413">
    <property type="entry name" value="lambda repressor-like DNA-binding domains"/>
    <property type="match status" value="1"/>
</dbReference>
<dbReference type="InterPro" id="IPR050400">
    <property type="entry name" value="Bact_Cytoskel_RodZ"/>
</dbReference>
<dbReference type="Gene3D" id="1.10.260.40">
    <property type="entry name" value="lambda repressor-like DNA-binding domains"/>
    <property type="match status" value="1"/>
</dbReference>
<organism evidence="4 5">
    <name type="scientific">Spiribacter onubensis</name>
    <dbReference type="NCBI Taxonomy" id="3122420"/>
    <lineage>
        <taxon>Bacteria</taxon>
        <taxon>Pseudomonadati</taxon>
        <taxon>Pseudomonadota</taxon>
        <taxon>Gammaproteobacteria</taxon>
        <taxon>Chromatiales</taxon>
        <taxon>Ectothiorhodospiraceae</taxon>
        <taxon>Spiribacter</taxon>
    </lineage>
</organism>
<gene>
    <name evidence="4" type="ORF">V6X64_05710</name>
</gene>